<comment type="subcellular location">
    <subcellularLocation>
        <location evidence="1">Host cell</location>
    </subcellularLocation>
    <subcellularLocation>
        <location evidence="2">Secreted</location>
    </subcellularLocation>
</comment>
<keyword evidence="6" id="KW-1185">Reference proteome</keyword>
<organism evidence="5 6">
    <name type="scientific">Globisporangium ultimum (strain ATCC 200006 / CBS 805.95 / DAOM BR144)</name>
    <name type="common">Pythium ultimum</name>
    <dbReference type="NCBI Taxonomy" id="431595"/>
    <lineage>
        <taxon>Eukaryota</taxon>
        <taxon>Sar</taxon>
        <taxon>Stramenopiles</taxon>
        <taxon>Oomycota</taxon>
        <taxon>Peronosporomycetes</taxon>
        <taxon>Pythiales</taxon>
        <taxon>Pythiaceae</taxon>
        <taxon>Globisporangium</taxon>
    </lineage>
</organism>
<dbReference type="InParanoid" id="K3X352"/>
<evidence type="ECO:0000313" key="5">
    <source>
        <dbReference type="EnsemblProtists" id="PYU1_T011651"/>
    </source>
</evidence>
<sequence>MAQVELECAVYGEGTVFPVKIARDAKVSALQKTIFDDQRYHERFSFPPSSLTLYLARKKEGEESKWLKDDDNLDALLRDVNTLYMKMRPSWRLNKEELFGLSFTPGDEEIHVLVELPEAAAGIGSENSAMAQMAKDVREVHEQVVQTKRKRYVHSEMSSNKGNALLQDLNIRLRAARSVPFAAGDPTPAEAFKWETISSVHGQEIVLTEEQQRERYRAYVEVNIGDVLARKRLCVLGVEKGKNILTALVPGHNIELAGRADLLILSDLVKEHPLHLELLPDVKMLIEVKRTVKGGAVFQALSELIALDVLVDEPVMALLTDLTSHWQFFWISERSNNHVNIRTVIITDPSAAFAVIKTLLAQSPTADAEIRLPWVEEPVKRRKLVQLLPSISEGGGGSGIRESIERYYDVASMLGPDVEMARAVANQVVRSIPVLSYFS</sequence>
<proteinExistence type="predicted"/>
<dbReference type="AlphaFoldDB" id="K3X352"/>
<reference evidence="6" key="2">
    <citation type="submission" date="2010-04" db="EMBL/GenBank/DDBJ databases">
        <authorList>
            <person name="Buell R."/>
            <person name="Hamilton J."/>
            <person name="Hostetler J."/>
        </authorList>
    </citation>
    <scope>NUCLEOTIDE SEQUENCE [LARGE SCALE GENOMIC DNA]</scope>
    <source>
        <strain evidence="6">DAOM:BR144</strain>
    </source>
</reference>
<protein>
    <recommendedName>
        <fullName evidence="4">Crinkler effector protein N-terminal domain-containing protein</fullName>
    </recommendedName>
</protein>
<evidence type="ECO:0000256" key="2">
    <source>
        <dbReference type="ARBA" id="ARBA00004613"/>
    </source>
</evidence>
<dbReference type="VEuPathDB" id="FungiDB:PYU1_G011625"/>
<dbReference type="GO" id="GO:0005576">
    <property type="term" value="C:extracellular region"/>
    <property type="evidence" value="ECO:0007669"/>
    <property type="project" value="UniProtKB-SubCell"/>
</dbReference>
<reference evidence="5" key="3">
    <citation type="submission" date="2015-02" db="UniProtKB">
        <authorList>
            <consortium name="EnsemblProtists"/>
        </authorList>
    </citation>
    <scope>IDENTIFICATION</scope>
    <source>
        <strain evidence="5">DAOM BR144</strain>
    </source>
</reference>
<evidence type="ECO:0000256" key="3">
    <source>
        <dbReference type="ARBA" id="ARBA00022525"/>
    </source>
</evidence>
<reference evidence="6" key="1">
    <citation type="journal article" date="2010" name="Genome Biol.">
        <title>Genome sequence of the necrotrophic plant pathogen Pythium ultimum reveals original pathogenicity mechanisms and effector repertoire.</title>
        <authorList>
            <person name="Levesque C.A."/>
            <person name="Brouwer H."/>
            <person name="Cano L."/>
            <person name="Hamilton J.P."/>
            <person name="Holt C."/>
            <person name="Huitema E."/>
            <person name="Raffaele S."/>
            <person name="Robideau G.P."/>
            <person name="Thines M."/>
            <person name="Win J."/>
            <person name="Zerillo M.M."/>
            <person name="Beakes G.W."/>
            <person name="Boore J.L."/>
            <person name="Busam D."/>
            <person name="Dumas B."/>
            <person name="Ferriera S."/>
            <person name="Fuerstenberg S.I."/>
            <person name="Gachon C.M."/>
            <person name="Gaulin E."/>
            <person name="Govers F."/>
            <person name="Grenville-Briggs L."/>
            <person name="Horner N."/>
            <person name="Hostetler J."/>
            <person name="Jiang R.H."/>
            <person name="Johnson J."/>
            <person name="Krajaejun T."/>
            <person name="Lin H."/>
            <person name="Meijer H.J."/>
            <person name="Moore B."/>
            <person name="Morris P."/>
            <person name="Phuntmart V."/>
            <person name="Puiu D."/>
            <person name="Shetty J."/>
            <person name="Stajich J.E."/>
            <person name="Tripathy S."/>
            <person name="Wawra S."/>
            <person name="van West P."/>
            <person name="Whitty B.R."/>
            <person name="Coutinho P.M."/>
            <person name="Henrissat B."/>
            <person name="Martin F."/>
            <person name="Thomas P.D."/>
            <person name="Tyler B.M."/>
            <person name="De Vries R.P."/>
            <person name="Kamoun S."/>
            <person name="Yandell M."/>
            <person name="Tisserat N."/>
            <person name="Buell C.R."/>
        </authorList>
    </citation>
    <scope>NUCLEOTIDE SEQUENCE</scope>
    <source>
        <strain evidence="6">DAOM:BR144</strain>
    </source>
</reference>
<evidence type="ECO:0000259" key="4">
    <source>
        <dbReference type="Pfam" id="PF20147"/>
    </source>
</evidence>
<accession>K3X352</accession>
<feature type="domain" description="Crinkler effector protein N-terminal" evidence="4">
    <location>
        <begin position="4"/>
        <end position="115"/>
    </location>
</feature>
<keyword evidence="3" id="KW-0964">Secreted</keyword>
<evidence type="ECO:0000256" key="1">
    <source>
        <dbReference type="ARBA" id="ARBA00004340"/>
    </source>
</evidence>
<dbReference type="EnsemblProtists" id="PYU1_T011651">
    <property type="protein sequence ID" value="PYU1_T011651"/>
    <property type="gene ID" value="PYU1_G011625"/>
</dbReference>
<dbReference type="eggNOG" id="ENOG502QW1W">
    <property type="taxonomic scope" value="Eukaryota"/>
</dbReference>
<name>K3X352_GLOUD</name>
<dbReference type="HOGENOM" id="CLU_054504_1_0_1"/>
<dbReference type="EMBL" id="GL376611">
    <property type="status" value="NOT_ANNOTATED_CDS"/>
    <property type="molecule type" value="Genomic_DNA"/>
</dbReference>
<evidence type="ECO:0000313" key="6">
    <source>
        <dbReference type="Proteomes" id="UP000019132"/>
    </source>
</evidence>
<dbReference type="OMA" id="QPFPWAY"/>
<dbReference type="InterPro" id="IPR045379">
    <property type="entry name" value="Crinkler_N"/>
</dbReference>
<dbReference type="Proteomes" id="UP000019132">
    <property type="component" value="Unassembled WGS sequence"/>
</dbReference>
<dbReference type="GO" id="GO:0043657">
    <property type="term" value="C:host cell"/>
    <property type="evidence" value="ECO:0007669"/>
    <property type="project" value="UniProtKB-SubCell"/>
</dbReference>
<dbReference type="Pfam" id="PF20147">
    <property type="entry name" value="Crinkler"/>
    <property type="match status" value="1"/>
</dbReference>